<dbReference type="FunFam" id="1.10.510.10:FF:000135">
    <property type="entry name" value="Putative myosin light chain kinase 3"/>
    <property type="match status" value="1"/>
</dbReference>
<gene>
    <name evidence="18" type="primary">Mylk2</name>
    <name evidence="18" type="ORF">CATFUS_R04560</name>
</gene>
<feature type="region of interest" description="Disordered" evidence="16">
    <location>
        <begin position="406"/>
        <end position="486"/>
    </location>
</feature>
<dbReference type="PROSITE" id="PS00107">
    <property type="entry name" value="PROTEIN_KINASE_ATP"/>
    <property type="match status" value="1"/>
</dbReference>
<dbReference type="InterPro" id="IPR000719">
    <property type="entry name" value="Prot_kinase_dom"/>
</dbReference>
<protein>
    <recommendedName>
        <fullName evidence="5">Myosin light chain kinase 2, skeletal/cardiac muscle</fullName>
        <ecNumber evidence="4">2.7.11.18</ecNumber>
    </recommendedName>
</protein>
<evidence type="ECO:0000256" key="3">
    <source>
        <dbReference type="ARBA" id="ARBA00011336"/>
    </source>
</evidence>
<keyword evidence="8" id="KW-0597">Phosphoprotein</keyword>
<keyword evidence="19" id="KW-1185">Reference proteome</keyword>
<feature type="non-terminal residue" evidence="18">
    <location>
        <position position="1"/>
    </location>
</feature>
<dbReference type="GO" id="GO:0005737">
    <property type="term" value="C:cytoplasm"/>
    <property type="evidence" value="ECO:0007669"/>
    <property type="project" value="UniProtKB-SubCell"/>
</dbReference>
<dbReference type="Proteomes" id="UP000519684">
    <property type="component" value="Unassembled WGS sequence"/>
</dbReference>
<feature type="compositionally biased region" description="Pro residues" evidence="16">
    <location>
        <begin position="369"/>
        <end position="380"/>
    </location>
</feature>
<feature type="compositionally biased region" description="Basic and acidic residues" evidence="16">
    <location>
        <begin position="145"/>
        <end position="156"/>
    </location>
</feature>
<comment type="subcellular location">
    <subcellularLocation>
        <location evidence="1">Cytoplasm</location>
    </subcellularLocation>
</comment>
<evidence type="ECO:0000256" key="14">
    <source>
        <dbReference type="ARBA" id="ARBA00045834"/>
    </source>
</evidence>
<dbReference type="GO" id="GO:0004687">
    <property type="term" value="F:myosin light chain kinase activity"/>
    <property type="evidence" value="ECO:0007669"/>
    <property type="project" value="UniProtKB-EC"/>
</dbReference>
<feature type="compositionally biased region" description="Polar residues" evidence="16">
    <location>
        <begin position="441"/>
        <end position="453"/>
    </location>
</feature>
<keyword evidence="9" id="KW-0808">Transferase</keyword>
<feature type="domain" description="Protein kinase" evidence="17">
    <location>
        <begin position="525"/>
        <end position="780"/>
    </location>
</feature>
<keyword evidence="12 15" id="KW-0067">ATP-binding</keyword>
<proteinExistence type="inferred from homology"/>
<comment type="function">
    <text evidence="14">Implicated in the level of global muscle contraction and cardiac function. Phosphorylates a specific serine in the N-terminus of a myosin light chain.</text>
</comment>
<keyword evidence="11 18" id="KW-0418">Kinase</keyword>
<dbReference type="SMART" id="SM00220">
    <property type="entry name" value="S_TKc"/>
    <property type="match status" value="1"/>
</dbReference>
<evidence type="ECO:0000256" key="5">
    <source>
        <dbReference type="ARBA" id="ARBA00019315"/>
    </source>
</evidence>
<dbReference type="Pfam" id="PF00069">
    <property type="entry name" value="Pkinase"/>
    <property type="match status" value="1"/>
</dbReference>
<dbReference type="InterPro" id="IPR017441">
    <property type="entry name" value="Protein_kinase_ATP_BS"/>
</dbReference>
<dbReference type="PROSITE" id="PS00108">
    <property type="entry name" value="PROTEIN_KINASE_ST"/>
    <property type="match status" value="1"/>
</dbReference>
<evidence type="ECO:0000256" key="11">
    <source>
        <dbReference type="ARBA" id="ARBA00022777"/>
    </source>
</evidence>
<evidence type="ECO:0000256" key="7">
    <source>
        <dbReference type="ARBA" id="ARBA00022527"/>
    </source>
</evidence>
<comment type="subunit">
    <text evidence="3">May interact with centrin.</text>
</comment>
<dbReference type="PANTHER" id="PTHR24347">
    <property type="entry name" value="SERINE/THREONINE-PROTEIN KINASE"/>
    <property type="match status" value="1"/>
</dbReference>
<evidence type="ECO:0000256" key="16">
    <source>
        <dbReference type="SAM" id="MobiDB-lite"/>
    </source>
</evidence>
<dbReference type="AlphaFoldDB" id="A0A7L2CUQ3"/>
<evidence type="ECO:0000259" key="17">
    <source>
        <dbReference type="PROSITE" id="PS50011"/>
    </source>
</evidence>
<evidence type="ECO:0000256" key="2">
    <source>
        <dbReference type="ARBA" id="ARBA00006692"/>
    </source>
</evidence>
<evidence type="ECO:0000256" key="15">
    <source>
        <dbReference type="PROSITE-ProRule" id="PRU10141"/>
    </source>
</evidence>
<evidence type="ECO:0000256" key="8">
    <source>
        <dbReference type="ARBA" id="ARBA00022553"/>
    </source>
</evidence>
<dbReference type="InterPro" id="IPR008271">
    <property type="entry name" value="Ser/Thr_kinase_AS"/>
</dbReference>
<comment type="similarity">
    <text evidence="2">Belongs to the protein kinase superfamily. CAMK Ser/Thr protein kinase family.</text>
</comment>
<evidence type="ECO:0000256" key="12">
    <source>
        <dbReference type="ARBA" id="ARBA00022840"/>
    </source>
</evidence>
<keyword evidence="13" id="KW-0112">Calmodulin-binding</keyword>
<evidence type="ECO:0000256" key="6">
    <source>
        <dbReference type="ARBA" id="ARBA00022490"/>
    </source>
</evidence>
<evidence type="ECO:0000256" key="10">
    <source>
        <dbReference type="ARBA" id="ARBA00022741"/>
    </source>
</evidence>
<dbReference type="GO" id="GO:0005516">
    <property type="term" value="F:calmodulin binding"/>
    <property type="evidence" value="ECO:0007669"/>
    <property type="project" value="UniProtKB-KW"/>
</dbReference>
<dbReference type="InterPro" id="IPR011009">
    <property type="entry name" value="Kinase-like_dom_sf"/>
</dbReference>
<dbReference type="EMBL" id="VWYD01008402">
    <property type="protein sequence ID" value="NXQ41094.1"/>
    <property type="molecule type" value="Genomic_DNA"/>
</dbReference>
<feature type="compositionally biased region" description="Basic and acidic residues" evidence="16">
    <location>
        <begin position="357"/>
        <end position="366"/>
    </location>
</feature>
<sequence>AGTGGAGGTAPPEAEGSTAPAAPQPQEGTVPAATAAQGGGTGEPGQEKAAGEAGGGKAEPEQETAVAAPEPQDGREAVPGEEASAVQHDGGQAASDGGQAASIGENVPAATKAQGVGKDEKDKPGKKKAPAAGELKGGKASAVAKAKDGGKDEAMEGKGLAVTEAQDGGKDKPKKEEAPGGSGVESAVKAESTEEKALAAANSEGEKAKPMEETALAEAQAQDGGKGEPAKEKITVAAKQEVPATAKALDEEKQDTKAEQAPADTKPAKEKTTAAAKEKPPNAAKEKTTAAAKEKPPNAAKEKTTAAAKEKTTVAAKEKPPNATKEKPPNAAKAQSGENKVVKAEKAPAVKKALNGGKEEPTKQKAPEGQPPTIPEPPRPALLQSLSCPAACHREEQPWADVAGMETIEEETTMVEPKEGPTEPGSGPPALGDLQPLEPSGTPQERTLPSATGQPLDPAGAAEQPGSGVQLSLTEAKPPPSPYLTPDFGKEDPFEILDDVPPPPAPFAHRTVTLRSASVSSQYSLSSKDILGGGKFGEVHTCTEKETGLKLAAKVIRKQGAKDKEMVLLEIDVMNQLNHHNLIQLYDAIETPREIILFMEYVEGGELFERIIDDDYHLTEVDCMVFVRQICEGIRFMHHMCVLHLDLKPENILCVAATGHMVKIIDFGLARRYNPNEKLKVNFGTPEFLSPEVVNYEQVSYTTDMWSMGVITYMLLSGLSPFLGDDDTETLNNVLAANWYFDEETFESVSSEAKDFVSNLIIKDKSARMSADQCLQHPWLNNLAEKAKRSNRRLKSQVLLKKYVMRRRWKKNFIGVCAANRFRKITSSGSLTALGI</sequence>
<accession>A0A7L2CUQ3</accession>
<feature type="compositionally biased region" description="Basic and acidic residues" evidence="16">
    <location>
        <begin position="225"/>
        <end position="234"/>
    </location>
</feature>
<name>A0A7L2CUQ3_CATFU</name>
<feature type="non-terminal residue" evidence="18">
    <location>
        <position position="836"/>
    </location>
</feature>
<dbReference type="PROSITE" id="PS50011">
    <property type="entry name" value="PROTEIN_KINASE_DOM"/>
    <property type="match status" value="1"/>
</dbReference>
<feature type="compositionally biased region" description="Basic and acidic residues" evidence="16">
    <location>
        <begin position="167"/>
        <end position="178"/>
    </location>
</feature>
<feature type="binding site" evidence="15">
    <location>
        <position position="558"/>
    </location>
    <ligand>
        <name>ATP</name>
        <dbReference type="ChEBI" id="CHEBI:30616"/>
    </ligand>
</feature>
<evidence type="ECO:0000256" key="4">
    <source>
        <dbReference type="ARBA" id="ARBA00012430"/>
    </source>
</evidence>
<evidence type="ECO:0000256" key="1">
    <source>
        <dbReference type="ARBA" id="ARBA00004496"/>
    </source>
</evidence>
<comment type="caution">
    <text evidence="18">The sequence shown here is derived from an EMBL/GenBank/DDBJ whole genome shotgun (WGS) entry which is preliminary data.</text>
</comment>
<evidence type="ECO:0000256" key="13">
    <source>
        <dbReference type="ARBA" id="ARBA00022860"/>
    </source>
</evidence>
<organism evidence="18 19">
    <name type="scientific">Catharus fuscescens</name>
    <name type="common">Veery</name>
    <name type="synonym">Turdus fuscescens</name>
    <dbReference type="NCBI Taxonomy" id="159581"/>
    <lineage>
        <taxon>Eukaryota</taxon>
        <taxon>Metazoa</taxon>
        <taxon>Chordata</taxon>
        <taxon>Craniata</taxon>
        <taxon>Vertebrata</taxon>
        <taxon>Euteleostomi</taxon>
        <taxon>Archelosauria</taxon>
        <taxon>Archosauria</taxon>
        <taxon>Dinosauria</taxon>
        <taxon>Saurischia</taxon>
        <taxon>Theropoda</taxon>
        <taxon>Coelurosauria</taxon>
        <taxon>Aves</taxon>
        <taxon>Neognathae</taxon>
        <taxon>Neoaves</taxon>
        <taxon>Telluraves</taxon>
        <taxon>Australaves</taxon>
        <taxon>Passeriformes</taxon>
        <taxon>Turdidae</taxon>
        <taxon>Catharus</taxon>
    </lineage>
</organism>
<keyword evidence="10 15" id="KW-0547">Nucleotide-binding</keyword>
<evidence type="ECO:0000313" key="18">
    <source>
        <dbReference type="EMBL" id="NXQ41094.1"/>
    </source>
</evidence>
<dbReference type="FunFam" id="3.30.200.20:FF:000359">
    <property type="entry name" value="myosin light chain kinase 2, skeletal/cardiac muscle"/>
    <property type="match status" value="1"/>
</dbReference>
<feature type="compositionally biased region" description="Basic and acidic residues" evidence="16">
    <location>
        <begin position="248"/>
        <end position="258"/>
    </location>
</feature>
<reference evidence="18 19" key="1">
    <citation type="submission" date="2019-09" db="EMBL/GenBank/DDBJ databases">
        <title>Bird 10,000 Genomes (B10K) Project - Family phase.</title>
        <authorList>
            <person name="Zhang G."/>
        </authorList>
    </citation>
    <scope>NUCLEOTIDE SEQUENCE [LARGE SCALE GENOMIC DNA]</scope>
    <source>
        <strain evidence="18">B10K-DU-001-17</strain>
        <tissue evidence="18">Muscle</tissue>
    </source>
</reference>
<dbReference type="EC" id="2.7.11.18" evidence="4"/>
<feature type="compositionally biased region" description="Low complexity" evidence="16">
    <location>
        <begin position="130"/>
        <end position="144"/>
    </location>
</feature>
<evidence type="ECO:0000313" key="19">
    <source>
        <dbReference type="Proteomes" id="UP000519684"/>
    </source>
</evidence>
<dbReference type="Gene3D" id="3.30.200.20">
    <property type="entry name" value="Phosphorylase Kinase, domain 1"/>
    <property type="match status" value="1"/>
</dbReference>
<dbReference type="GO" id="GO:0005524">
    <property type="term" value="F:ATP binding"/>
    <property type="evidence" value="ECO:0007669"/>
    <property type="project" value="UniProtKB-UniRule"/>
</dbReference>
<dbReference type="Gene3D" id="1.10.510.10">
    <property type="entry name" value="Transferase(Phosphotransferase) domain 1"/>
    <property type="match status" value="1"/>
</dbReference>
<keyword evidence="6" id="KW-0963">Cytoplasm</keyword>
<feature type="compositionally biased region" description="Basic and acidic residues" evidence="16">
    <location>
        <begin position="266"/>
        <end position="328"/>
    </location>
</feature>
<feature type="region of interest" description="Disordered" evidence="16">
    <location>
        <begin position="1"/>
        <end position="385"/>
    </location>
</feature>
<dbReference type="SUPFAM" id="SSF56112">
    <property type="entry name" value="Protein kinase-like (PK-like)"/>
    <property type="match status" value="1"/>
</dbReference>
<feature type="compositionally biased region" description="Low complexity" evidence="16">
    <location>
        <begin position="89"/>
        <end position="102"/>
    </location>
</feature>
<keyword evidence="7" id="KW-0723">Serine/threonine-protein kinase</keyword>
<evidence type="ECO:0000256" key="9">
    <source>
        <dbReference type="ARBA" id="ARBA00022679"/>
    </source>
</evidence>